<feature type="domain" description="Peptidase M50" evidence="14">
    <location>
        <begin position="164"/>
        <end position="225"/>
    </location>
</feature>
<evidence type="ECO:0000256" key="4">
    <source>
        <dbReference type="ARBA" id="ARBA00022670"/>
    </source>
</evidence>
<evidence type="ECO:0000256" key="12">
    <source>
        <dbReference type="SAM" id="MobiDB-lite"/>
    </source>
</evidence>
<dbReference type="SUPFAM" id="SSF54631">
    <property type="entry name" value="CBS-domain pair"/>
    <property type="match status" value="1"/>
</dbReference>
<dbReference type="Pfam" id="PF02163">
    <property type="entry name" value="Peptidase_M50"/>
    <property type="match status" value="2"/>
</dbReference>
<dbReference type="GO" id="GO:0016020">
    <property type="term" value="C:membrane"/>
    <property type="evidence" value="ECO:0007669"/>
    <property type="project" value="UniProtKB-SubCell"/>
</dbReference>
<keyword evidence="16" id="KW-1185">Reference proteome</keyword>
<dbReference type="GO" id="GO:0006508">
    <property type="term" value="P:proteolysis"/>
    <property type="evidence" value="ECO:0007669"/>
    <property type="project" value="UniProtKB-KW"/>
</dbReference>
<comment type="similarity">
    <text evidence="3">Belongs to the peptidase M50B family.</text>
</comment>
<feature type="transmembrane region" description="Helical" evidence="13">
    <location>
        <begin position="142"/>
        <end position="165"/>
    </location>
</feature>
<dbReference type="InterPro" id="IPR046342">
    <property type="entry name" value="CBS_dom_sf"/>
</dbReference>
<dbReference type="EMBL" id="FNZI01000001">
    <property type="protein sequence ID" value="SEI78968.1"/>
    <property type="molecule type" value="Genomic_DNA"/>
</dbReference>
<feature type="transmembrane region" description="Helical" evidence="13">
    <location>
        <begin position="84"/>
        <end position="104"/>
    </location>
</feature>
<feature type="compositionally biased region" description="Gly residues" evidence="12">
    <location>
        <begin position="7"/>
        <end position="19"/>
    </location>
</feature>
<dbReference type="OrthoDB" id="9781963at2"/>
<evidence type="ECO:0000256" key="5">
    <source>
        <dbReference type="ARBA" id="ARBA00022692"/>
    </source>
</evidence>
<feature type="region of interest" description="Disordered" evidence="12">
    <location>
        <begin position="1"/>
        <end position="44"/>
    </location>
</feature>
<evidence type="ECO:0000256" key="2">
    <source>
        <dbReference type="ARBA" id="ARBA00004141"/>
    </source>
</evidence>
<dbReference type="InterPro" id="IPR008915">
    <property type="entry name" value="Peptidase_M50"/>
</dbReference>
<dbReference type="GO" id="GO:0008237">
    <property type="term" value="F:metallopeptidase activity"/>
    <property type="evidence" value="ECO:0007669"/>
    <property type="project" value="UniProtKB-KW"/>
</dbReference>
<organism evidence="15 16">
    <name type="scientific">Demequina mangrovi</name>
    <dbReference type="NCBI Taxonomy" id="1043493"/>
    <lineage>
        <taxon>Bacteria</taxon>
        <taxon>Bacillati</taxon>
        <taxon>Actinomycetota</taxon>
        <taxon>Actinomycetes</taxon>
        <taxon>Micrococcales</taxon>
        <taxon>Demequinaceae</taxon>
        <taxon>Demequina</taxon>
    </lineage>
</organism>
<evidence type="ECO:0000259" key="14">
    <source>
        <dbReference type="Pfam" id="PF02163"/>
    </source>
</evidence>
<dbReference type="PANTHER" id="PTHR39188">
    <property type="entry name" value="MEMBRANE-ASSOCIATED ZINC METALLOPROTEASE M50B"/>
    <property type="match status" value="1"/>
</dbReference>
<reference evidence="16" key="1">
    <citation type="submission" date="2016-10" db="EMBL/GenBank/DDBJ databases">
        <authorList>
            <person name="Varghese N."/>
        </authorList>
    </citation>
    <scope>NUCLEOTIDE SEQUENCE [LARGE SCALE GENOMIC DNA]</scope>
    <source>
        <strain evidence="16">DSM 24868</strain>
    </source>
</reference>
<comment type="subcellular location">
    <subcellularLocation>
        <location evidence="2">Membrane</location>
        <topology evidence="2">Multi-pass membrane protein</topology>
    </subcellularLocation>
</comment>
<dbReference type="STRING" id="1043493.SAMN05421637_0012"/>
<keyword evidence="8" id="KW-0862">Zinc</keyword>
<dbReference type="PANTHER" id="PTHR39188:SF3">
    <property type="entry name" value="STAGE IV SPORULATION PROTEIN FB"/>
    <property type="match status" value="1"/>
</dbReference>
<comment type="cofactor">
    <cofactor evidence="1">
        <name>Zn(2+)</name>
        <dbReference type="ChEBI" id="CHEBI:29105"/>
    </cofactor>
</comment>
<feature type="transmembrane region" description="Helical" evidence="13">
    <location>
        <begin position="51"/>
        <end position="72"/>
    </location>
</feature>
<evidence type="ECO:0000313" key="15">
    <source>
        <dbReference type="EMBL" id="SEI78968.1"/>
    </source>
</evidence>
<evidence type="ECO:0000256" key="11">
    <source>
        <dbReference type="ARBA" id="ARBA00023136"/>
    </source>
</evidence>
<evidence type="ECO:0000256" key="7">
    <source>
        <dbReference type="ARBA" id="ARBA00022801"/>
    </source>
</evidence>
<evidence type="ECO:0000256" key="10">
    <source>
        <dbReference type="ARBA" id="ARBA00023049"/>
    </source>
</evidence>
<dbReference type="Proteomes" id="UP000183315">
    <property type="component" value="Unassembled WGS sequence"/>
</dbReference>
<proteinExistence type="inferred from homology"/>
<evidence type="ECO:0000256" key="8">
    <source>
        <dbReference type="ARBA" id="ARBA00022833"/>
    </source>
</evidence>
<feature type="domain" description="Peptidase M50" evidence="14">
    <location>
        <begin position="90"/>
        <end position="162"/>
    </location>
</feature>
<keyword evidence="6" id="KW-0479">Metal-binding</keyword>
<evidence type="ECO:0000256" key="6">
    <source>
        <dbReference type="ARBA" id="ARBA00022723"/>
    </source>
</evidence>
<evidence type="ECO:0000313" key="16">
    <source>
        <dbReference type="Proteomes" id="UP000183315"/>
    </source>
</evidence>
<feature type="transmembrane region" description="Helical" evidence="13">
    <location>
        <begin position="172"/>
        <end position="189"/>
    </location>
</feature>
<feature type="transmembrane region" description="Helical" evidence="13">
    <location>
        <begin position="246"/>
        <end position="263"/>
    </location>
</feature>
<gene>
    <name evidence="15" type="ORF">SAMN05421637_0012</name>
</gene>
<evidence type="ECO:0000256" key="9">
    <source>
        <dbReference type="ARBA" id="ARBA00022989"/>
    </source>
</evidence>
<protein>
    <submittedName>
        <fullName evidence="15">Zn-dependent protease (Includes SpoIVFB)</fullName>
    </submittedName>
</protein>
<accession>A0A1H6TG04</accession>
<sequence>MARPPGDGEGGRGGAGEAGRGSRAPPTTVVTMDRPPPRPRTTRGISLGRVLGARIVLTPSTLVMALILAAIYGMGDDGFTRQGFALGLSVAILLFASVFLHELAHTAVARAFGRTVDEIVLTFFGGHTQFRAEDPKPVETGAIAAAGPLANAVVGGIAITVAGAVDGTVGEVLWYAGLLNFILAAFNALPGSPLDGGRVVNAVVWGISGDRWKGHRWAAQGGRIVAVAVIVVAVGWPLLQGRGIDLIAAIWAMFLFSVIWPASTAELRAATVLARRDQLSAHGLAVPAVGIPYDATVAQARVVAASAHAREVVVLAADGKPAGHFPVSLTDAVPEEARDATTLMSVTMPVVRGAVIPASATGDGLVSAVVPWLGRTDVLVVTDDDGQPVGIARLDDIREALG</sequence>
<keyword evidence="5 13" id="KW-0812">Transmembrane</keyword>
<feature type="compositionally biased region" description="Low complexity" evidence="12">
    <location>
        <begin position="21"/>
        <end position="33"/>
    </location>
</feature>
<evidence type="ECO:0000256" key="1">
    <source>
        <dbReference type="ARBA" id="ARBA00001947"/>
    </source>
</evidence>
<dbReference type="GO" id="GO:0046872">
    <property type="term" value="F:metal ion binding"/>
    <property type="evidence" value="ECO:0007669"/>
    <property type="project" value="UniProtKB-KW"/>
</dbReference>
<keyword evidence="7" id="KW-0378">Hydrolase</keyword>
<feature type="transmembrane region" description="Helical" evidence="13">
    <location>
        <begin position="217"/>
        <end position="239"/>
    </location>
</feature>
<keyword evidence="4 15" id="KW-0645">Protease</keyword>
<keyword evidence="11 13" id="KW-0472">Membrane</keyword>
<evidence type="ECO:0000256" key="3">
    <source>
        <dbReference type="ARBA" id="ARBA00007931"/>
    </source>
</evidence>
<dbReference type="eggNOG" id="COG1994">
    <property type="taxonomic scope" value="Bacteria"/>
</dbReference>
<name>A0A1H6TG04_9MICO</name>
<evidence type="ECO:0000256" key="13">
    <source>
        <dbReference type="SAM" id="Phobius"/>
    </source>
</evidence>
<dbReference type="AlphaFoldDB" id="A0A1H6TG04"/>
<keyword evidence="9 13" id="KW-1133">Transmembrane helix</keyword>
<keyword evidence="10" id="KW-0482">Metalloprotease</keyword>